<dbReference type="RefSeq" id="WP_006051441.1">
    <property type="nucleotide sequence ID" value="NZ_ABLD01000018.1"/>
</dbReference>
<evidence type="ECO:0000259" key="5">
    <source>
        <dbReference type="PROSITE" id="PS50931"/>
    </source>
</evidence>
<evidence type="ECO:0000313" key="6">
    <source>
        <dbReference type="EMBL" id="EDT08447.1"/>
    </source>
</evidence>
<evidence type="ECO:0000256" key="1">
    <source>
        <dbReference type="ARBA" id="ARBA00009437"/>
    </source>
</evidence>
<keyword evidence="3" id="KW-0238">DNA-binding</keyword>
<organism evidence="6 7">
    <name type="scientific">Paraburkholderia graminis (strain ATCC 700544 / DSM 17151 / LMG 18924 / NCIMB 13744 / C4D1M)</name>
    <dbReference type="NCBI Taxonomy" id="396598"/>
    <lineage>
        <taxon>Bacteria</taxon>
        <taxon>Pseudomonadati</taxon>
        <taxon>Pseudomonadota</taxon>
        <taxon>Betaproteobacteria</taxon>
        <taxon>Burkholderiales</taxon>
        <taxon>Burkholderiaceae</taxon>
        <taxon>Paraburkholderia</taxon>
    </lineage>
</organism>
<dbReference type="Gene3D" id="3.40.190.290">
    <property type="match status" value="1"/>
</dbReference>
<evidence type="ECO:0000313" key="7">
    <source>
        <dbReference type="Proteomes" id="UP000005045"/>
    </source>
</evidence>
<dbReference type="PANTHER" id="PTHR30419:SF8">
    <property type="entry name" value="NITROGEN ASSIMILATION TRANSCRIPTIONAL ACTIVATOR-RELATED"/>
    <property type="match status" value="1"/>
</dbReference>
<comment type="caution">
    <text evidence="6">The sequence shown here is derived from an EMBL/GenBank/DDBJ whole genome shotgun (WGS) entry which is preliminary data.</text>
</comment>
<keyword evidence="4" id="KW-0804">Transcription</keyword>
<sequence>MAIGEINQRRLRYFHEILARGSIRAAADALNTASSVLTRQMKLLEDEIGTPLFERGNRGVAPTEAAHALLAYWRGCQSERAVFENTLQNLNGLQIGSVRLAISEGFVDPLMDHVLTPFINAHPQLNISAKTLAVNDVISEVANDEVDIGLAYNPQPAARVTQHAIAANPVCVLMSGAHTLASRNTPLTIAELAPFPLALMSSAFGLGQIVRTVADLERVRLTPALVSNSVAMLKRFVRSGNGVTFLTYAATLIDSADPAFCVAPLAHPLFGAAQSCVLVREGRRLPNAAQRVLDLIVEQMPLFGSEVHVSSALVRC</sequence>
<dbReference type="AlphaFoldDB" id="B1G5X8"/>
<dbReference type="Pfam" id="PF00126">
    <property type="entry name" value="HTH_1"/>
    <property type="match status" value="1"/>
</dbReference>
<dbReference type="EMBL" id="ABLD01000018">
    <property type="protein sequence ID" value="EDT08447.1"/>
    <property type="molecule type" value="Genomic_DNA"/>
</dbReference>
<keyword evidence="7" id="KW-1185">Reference proteome</keyword>
<dbReference type="PANTHER" id="PTHR30419">
    <property type="entry name" value="HTH-TYPE TRANSCRIPTIONAL REGULATOR YBHD"/>
    <property type="match status" value="1"/>
</dbReference>
<keyword evidence="2" id="KW-0805">Transcription regulation</keyword>
<accession>B1G5X8</accession>
<dbReference type="SUPFAM" id="SSF53850">
    <property type="entry name" value="Periplasmic binding protein-like II"/>
    <property type="match status" value="1"/>
</dbReference>
<dbReference type="InterPro" id="IPR005119">
    <property type="entry name" value="LysR_subst-bd"/>
</dbReference>
<dbReference type="InterPro" id="IPR050950">
    <property type="entry name" value="HTH-type_LysR_regulators"/>
</dbReference>
<dbReference type="GO" id="GO:0005829">
    <property type="term" value="C:cytosol"/>
    <property type="evidence" value="ECO:0007669"/>
    <property type="project" value="TreeGrafter"/>
</dbReference>
<dbReference type="GO" id="GO:0003700">
    <property type="term" value="F:DNA-binding transcription factor activity"/>
    <property type="evidence" value="ECO:0007669"/>
    <property type="project" value="InterPro"/>
</dbReference>
<feature type="domain" description="HTH lysR-type" evidence="5">
    <location>
        <begin position="6"/>
        <end position="63"/>
    </location>
</feature>
<dbReference type="Proteomes" id="UP000005045">
    <property type="component" value="Unassembled WGS sequence"/>
</dbReference>
<gene>
    <name evidence="6" type="ORF">BgramDRAFT_4869</name>
</gene>
<proteinExistence type="inferred from homology"/>
<evidence type="ECO:0000256" key="4">
    <source>
        <dbReference type="ARBA" id="ARBA00023163"/>
    </source>
</evidence>
<dbReference type="Pfam" id="PF03466">
    <property type="entry name" value="LysR_substrate"/>
    <property type="match status" value="1"/>
</dbReference>
<evidence type="ECO:0000256" key="3">
    <source>
        <dbReference type="ARBA" id="ARBA00023125"/>
    </source>
</evidence>
<dbReference type="Gene3D" id="1.10.10.10">
    <property type="entry name" value="Winged helix-like DNA-binding domain superfamily/Winged helix DNA-binding domain"/>
    <property type="match status" value="1"/>
</dbReference>
<dbReference type="InterPro" id="IPR000847">
    <property type="entry name" value="LysR_HTH_N"/>
</dbReference>
<protein>
    <submittedName>
        <fullName evidence="6">Transcriptional regulator, LysR family</fullName>
    </submittedName>
</protein>
<evidence type="ECO:0000256" key="2">
    <source>
        <dbReference type="ARBA" id="ARBA00023015"/>
    </source>
</evidence>
<dbReference type="SUPFAM" id="SSF46785">
    <property type="entry name" value="Winged helix' DNA-binding domain"/>
    <property type="match status" value="1"/>
</dbReference>
<dbReference type="InterPro" id="IPR036390">
    <property type="entry name" value="WH_DNA-bd_sf"/>
</dbReference>
<dbReference type="InterPro" id="IPR036388">
    <property type="entry name" value="WH-like_DNA-bd_sf"/>
</dbReference>
<name>B1G5X8_PARG4</name>
<reference evidence="6 7" key="1">
    <citation type="submission" date="2008-03" db="EMBL/GenBank/DDBJ databases">
        <title>Sequencing of the draft genome and assembly of Burkholderia graminis C4D1M.</title>
        <authorList>
            <consortium name="US DOE Joint Genome Institute (JGI-PGF)"/>
            <person name="Copeland A."/>
            <person name="Lucas S."/>
            <person name="Lapidus A."/>
            <person name="Glavina del Rio T."/>
            <person name="Dalin E."/>
            <person name="Tice H."/>
            <person name="Bruce D."/>
            <person name="Goodwin L."/>
            <person name="Pitluck S."/>
            <person name="Larimer F."/>
            <person name="Land M.L."/>
            <person name="Hauser L."/>
            <person name="Tiedje J."/>
            <person name="Richardson P."/>
        </authorList>
    </citation>
    <scope>NUCLEOTIDE SEQUENCE [LARGE SCALE GENOMIC DNA]</scope>
    <source>
        <strain evidence="7">ATCC 700544 / DSM 17151 / LMG 18924 / NCIMB 13744 / C4D1M</strain>
    </source>
</reference>
<comment type="similarity">
    <text evidence="1">Belongs to the LysR transcriptional regulatory family.</text>
</comment>
<dbReference type="GO" id="GO:0003677">
    <property type="term" value="F:DNA binding"/>
    <property type="evidence" value="ECO:0007669"/>
    <property type="project" value="UniProtKB-KW"/>
</dbReference>
<dbReference type="PROSITE" id="PS50931">
    <property type="entry name" value="HTH_LYSR"/>
    <property type="match status" value="1"/>
</dbReference>